<evidence type="ECO:0000313" key="1">
    <source>
        <dbReference type="EMBL" id="WOX56635.1"/>
    </source>
</evidence>
<reference evidence="1 2" key="1">
    <citation type="submission" date="2023-10" db="EMBL/GenBank/DDBJ databases">
        <title>The complete genome sequence of Methanoculleus palmolei DSM 4273.</title>
        <authorList>
            <person name="Lai S.-J."/>
            <person name="You Y.-T."/>
            <person name="Chen S.-C."/>
        </authorList>
    </citation>
    <scope>NUCLEOTIDE SEQUENCE [LARGE SCALE GENOMIC DNA]</scope>
    <source>
        <strain evidence="1 2">DSM 4273</strain>
    </source>
</reference>
<dbReference type="AlphaFoldDB" id="A0ABD8AAS8"/>
<dbReference type="EMBL" id="CP137641">
    <property type="protein sequence ID" value="WOX56635.1"/>
    <property type="molecule type" value="Genomic_DNA"/>
</dbReference>
<proteinExistence type="predicted"/>
<sequence length="157" mass="17027">MTPESGTLACTATGELIVDVEAERYRIAPEDVKSLIFAGWPAPVTCERVWRRDGVITGQTTIEGHAALNPAGRAVVIQTRAGCWIVPLVSFQRVACGEAASAPLFPLVLEVDVLPSLPQSTLRLHYITLPVAKDRPCYVWRLAPDVVSEAGRGKYLC</sequence>
<accession>A0ABD8AAS8</accession>
<name>A0ABD8AAS8_9EURY</name>
<protein>
    <submittedName>
        <fullName evidence="1">Uncharacterized protein</fullName>
    </submittedName>
</protein>
<keyword evidence="2" id="KW-1185">Reference proteome</keyword>
<gene>
    <name evidence="1" type="ORF">R6Y95_04680</name>
</gene>
<evidence type="ECO:0000313" key="2">
    <source>
        <dbReference type="Proteomes" id="UP001626603"/>
    </source>
</evidence>
<dbReference type="Proteomes" id="UP001626603">
    <property type="component" value="Chromosome"/>
</dbReference>
<organism evidence="1 2">
    <name type="scientific">Methanoculleus palmolei</name>
    <dbReference type="NCBI Taxonomy" id="72612"/>
    <lineage>
        <taxon>Archaea</taxon>
        <taxon>Methanobacteriati</taxon>
        <taxon>Methanobacteriota</taxon>
        <taxon>Stenosarchaea group</taxon>
        <taxon>Methanomicrobia</taxon>
        <taxon>Methanomicrobiales</taxon>
        <taxon>Methanomicrobiaceae</taxon>
        <taxon>Methanoculleus</taxon>
    </lineage>
</organism>